<dbReference type="Proteomes" id="UP000321046">
    <property type="component" value="Unassembled WGS sequence"/>
</dbReference>
<dbReference type="GO" id="GO:0033281">
    <property type="term" value="C:TAT protein transport complex"/>
    <property type="evidence" value="ECO:0007669"/>
    <property type="project" value="UniProtKB-UniRule"/>
</dbReference>
<reference evidence="6 7" key="1">
    <citation type="submission" date="2019-08" db="EMBL/GenBank/DDBJ databases">
        <title>Bradymonadales sp. TMQ2.</title>
        <authorList>
            <person name="Liang Q."/>
        </authorList>
    </citation>
    <scope>NUCLEOTIDE SEQUENCE [LARGE SCALE GENOMIC DNA]</scope>
    <source>
        <strain evidence="6 7">TMQ2</strain>
    </source>
</reference>
<organism evidence="6 7">
    <name type="scientific">Lujinxingia vulgaris</name>
    <dbReference type="NCBI Taxonomy" id="2600176"/>
    <lineage>
        <taxon>Bacteria</taxon>
        <taxon>Deltaproteobacteria</taxon>
        <taxon>Bradymonadales</taxon>
        <taxon>Lujinxingiaceae</taxon>
        <taxon>Lujinxingia</taxon>
    </lineage>
</organism>
<keyword evidence="5" id="KW-0653">Protein transport</keyword>
<keyword evidence="5" id="KW-1003">Cell membrane</keyword>
<keyword evidence="5" id="KW-0811">Translocation</keyword>
<accession>A0A5C6X610</accession>
<protein>
    <recommendedName>
        <fullName evidence="5">Sec-independent protein translocase protein TatC</fullName>
    </recommendedName>
</protein>
<evidence type="ECO:0000256" key="2">
    <source>
        <dbReference type="ARBA" id="ARBA00022692"/>
    </source>
</evidence>
<comment type="function">
    <text evidence="5">Part of the twin-arginine translocation (Tat) system that transports large folded proteins containing a characteristic twin-arginine motif in their signal peptide across membranes.</text>
</comment>
<proteinExistence type="inferred from homology"/>
<feature type="transmembrane region" description="Helical" evidence="5">
    <location>
        <begin position="179"/>
        <end position="199"/>
    </location>
</feature>
<name>A0A5C6X610_9DELT</name>
<evidence type="ECO:0000256" key="4">
    <source>
        <dbReference type="ARBA" id="ARBA00023136"/>
    </source>
</evidence>
<keyword evidence="2 5" id="KW-0812">Transmembrane</keyword>
<keyword evidence="5" id="KW-0813">Transport</keyword>
<evidence type="ECO:0000256" key="5">
    <source>
        <dbReference type="HAMAP-Rule" id="MF_00902"/>
    </source>
</evidence>
<keyword evidence="3 5" id="KW-1133">Transmembrane helix</keyword>
<dbReference type="OrthoDB" id="9777044at2"/>
<comment type="subcellular location">
    <subcellularLocation>
        <location evidence="5">Cell membrane</location>
        <topology evidence="5">Multi-pass membrane protein</topology>
    </subcellularLocation>
    <subcellularLocation>
        <location evidence="1">Membrane</location>
        <topology evidence="1">Multi-pass membrane protein</topology>
    </subcellularLocation>
</comment>
<feature type="transmembrane region" description="Helical" evidence="5">
    <location>
        <begin position="234"/>
        <end position="254"/>
    </location>
</feature>
<dbReference type="Pfam" id="PF00902">
    <property type="entry name" value="TatC"/>
    <property type="match status" value="1"/>
</dbReference>
<dbReference type="EMBL" id="VOSL01000141">
    <property type="protein sequence ID" value="TXD32032.1"/>
    <property type="molecule type" value="Genomic_DNA"/>
</dbReference>
<feature type="transmembrane region" description="Helical" evidence="5">
    <location>
        <begin position="36"/>
        <end position="54"/>
    </location>
</feature>
<gene>
    <name evidence="5 6" type="primary">tatC</name>
    <name evidence="6" type="ORF">FRC96_19205</name>
</gene>
<feature type="transmembrane region" description="Helical" evidence="5">
    <location>
        <begin position="86"/>
        <end position="107"/>
    </location>
</feature>
<dbReference type="PANTHER" id="PTHR30371:SF0">
    <property type="entry name" value="SEC-INDEPENDENT PROTEIN TRANSLOCASE PROTEIN TATC, CHLOROPLASTIC-RELATED"/>
    <property type="match status" value="1"/>
</dbReference>
<evidence type="ECO:0000313" key="6">
    <source>
        <dbReference type="EMBL" id="TXD32032.1"/>
    </source>
</evidence>
<comment type="subunit">
    <text evidence="5">Forms a complex with TatA.</text>
</comment>
<evidence type="ECO:0000256" key="1">
    <source>
        <dbReference type="ARBA" id="ARBA00004141"/>
    </source>
</evidence>
<dbReference type="NCBIfam" id="TIGR00945">
    <property type="entry name" value="tatC"/>
    <property type="match status" value="1"/>
</dbReference>
<dbReference type="RefSeq" id="WP_146976941.1">
    <property type="nucleotide sequence ID" value="NZ_VOSL01000141.1"/>
</dbReference>
<evidence type="ECO:0000256" key="3">
    <source>
        <dbReference type="ARBA" id="ARBA00022989"/>
    </source>
</evidence>
<dbReference type="HAMAP" id="MF_00902">
    <property type="entry name" value="TatC"/>
    <property type="match status" value="1"/>
</dbReference>
<dbReference type="PROSITE" id="PS01218">
    <property type="entry name" value="TATC"/>
    <property type="match status" value="1"/>
</dbReference>
<comment type="similarity">
    <text evidence="5">Belongs to the TatC family.</text>
</comment>
<sequence>MSPNSPLEPRSEASAESLQEMRMSFMAHLVELRRRFLYSFIAMVIAFLICWGFAAEIFDFLLQPLIKAAPEGELANMHNTDLAEPFFTLLKTALLAAVFLASPAIIYNVWKFVAPGLYPDEKRAAVPFVAGATVFFLLGASFCYYVVIPFGYAFLLGFSLEVSNPTLMIKDYFALTTKLLLGFGMVFELPVVTSLLSAVGVLTHRHLLQHWRIAVIAAFIIAAILTPPDVVTQLMLAAPLMLLYGISIAVAYVITKRRERRIAKELAELS</sequence>
<dbReference type="GO" id="GO:0009977">
    <property type="term" value="F:proton motive force dependent protein transmembrane transporter activity"/>
    <property type="evidence" value="ECO:0007669"/>
    <property type="project" value="TreeGrafter"/>
</dbReference>
<keyword evidence="4 5" id="KW-0472">Membrane</keyword>
<feature type="transmembrane region" description="Helical" evidence="5">
    <location>
        <begin position="128"/>
        <end position="159"/>
    </location>
</feature>
<dbReference type="PRINTS" id="PR01840">
    <property type="entry name" value="TATCFAMILY"/>
</dbReference>
<evidence type="ECO:0000313" key="7">
    <source>
        <dbReference type="Proteomes" id="UP000321046"/>
    </source>
</evidence>
<dbReference type="GO" id="GO:0065002">
    <property type="term" value="P:intracellular protein transmembrane transport"/>
    <property type="evidence" value="ECO:0007669"/>
    <property type="project" value="TreeGrafter"/>
</dbReference>
<dbReference type="InterPro" id="IPR019820">
    <property type="entry name" value="Sec-indep_translocase_CS"/>
</dbReference>
<dbReference type="PANTHER" id="PTHR30371">
    <property type="entry name" value="SEC-INDEPENDENT PROTEIN TRANSLOCASE PROTEIN TATC"/>
    <property type="match status" value="1"/>
</dbReference>
<dbReference type="InterPro" id="IPR002033">
    <property type="entry name" value="TatC"/>
</dbReference>
<feature type="transmembrane region" description="Helical" evidence="5">
    <location>
        <begin position="211"/>
        <end position="228"/>
    </location>
</feature>
<comment type="caution">
    <text evidence="6">The sequence shown here is derived from an EMBL/GenBank/DDBJ whole genome shotgun (WGS) entry which is preliminary data.</text>
</comment>
<dbReference type="GO" id="GO:0043953">
    <property type="term" value="P:protein transport by the Tat complex"/>
    <property type="evidence" value="ECO:0007669"/>
    <property type="project" value="UniProtKB-UniRule"/>
</dbReference>
<dbReference type="AlphaFoldDB" id="A0A5C6X610"/>